<dbReference type="AlphaFoldDB" id="H8I8W3"/>
<proteinExistence type="inferred from homology"/>
<evidence type="ECO:0000313" key="10">
    <source>
        <dbReference type="EMBL" id="AFD00434.1"/>
    </source>
</evidence>
<feature type="domain" description="ABC3 transporter permease C-terminal" evidence="8">
    <location>
        <begin position="268"/>
        <end position="398"/>
    </location>
</feature>
<keyword evidence="3 7" id="KW-0812">Transmembrane</keyword>
<dbReference type="InterPro" id="IPR050250">
    <property type="entry name" value="Macrolide_Exporter_MacB"/>
</dbReference>
<keyword evidence="5 7" id="KW-0472">Membrane</keyword>
<dbReference type="EMBL" id="CP003243">
    <property type="protein sequence ID" value="AFD00434.1"/>
    <property type="molecule type" value="Genomic_DNA"/>
</dbReference>
<evidence type="ECO:0000259" key="8">
    <source>
        <dbReference type="Pfam" id="PF02687"/>
    </source>
</evidence>
<dbReference type="RefSeq" id="WP_014406265.1">
    <property type="nucleotide sequence ID" value="NC_017034.1"/>
</dbReference>
<evidence type="ECO:0000256" key="5">
    <source>
        <dbReference type="ARBA" id="ARBA00023136"/>
    </source>
</evidence>
<dbReference type="PANTHER" id="PTHR30572">
    <property type="entry name" value="MEMBRANE COMPONENT OF TRANSPORTER-RELATED"/>
    <property type="match status" value="1"/>
</dbReference>
<dbReference type="InterPro" id="IPR025857">
    <property type="entry name" value="MacB_PCD"/>
</dbReference>
<evidence type="ECO:0000256" key="3">
    <source>
        <dbReference type="ARBA" id="ARBA00022692"/>
    </source>
</evidence>
<evidence type="ECO:0000256" key="4">
    <source>
        <dbReference type="ARBA" id="ARBA00022989"/>
    </source>
</evidence>
<dbReference type="GO" id="GO:0022857">
    <property type="term" value="F:transmembrane transporter activity"/>
    <property type="evidence" value="ECO:0007669"/>
    <property type="project" value="TreeGrafter"/>
</dbReference>
<feature type="transmembrane region" description="Helical" evidence="7">
    <location>
        <begin position="318"/>
        <end position="343"/>
    </location>
</feature>
<dbReference type="Proteomes" id="UP000005233">
    <property type="component" value="Chromosome"/>
</dbReference>
<keyword evidence="4 7" id="KW-1133">Transmembrane helix</keyword>
<dbReference type="GeneID" id="11971829"/>
<comment type="subcellular location">
    <subcellularLocation>
        <location evidence="1">Cell membrane</location>
        <topology evidence="1">Multi-pass membrane protein</topology>
    </subcellularLocation>
</comment>
<evidence type="ECO:0000256" key="7">
    <source>
        <dbReference type="SAM" id="Phobius"/>
    </source>
</evidence>
<accession>H8I8W3</accession>
<dbReference type="GO" id="GO:0005886">
    <property type="term" value="C:plasma membrane"/>
    <property type="evidence" value="ECO:0007669"/>
    <property type="project" value="UniProtKB-SubCell"/>
</dbReference>
<keyword evidence="2" id="KW-1003">Cell membrane</keyword>
<dbReference type="Pfam" id="PF12704">
    <property type="entry name" value="MacB_PCD"/>
    <property type="match status" value="1"/>
</dbReference>
<evidence type="ECO:0000313" key="11">
    <source>
        <dbReference type="Proteomes" id="UP000005233"/>
    </source>
</evidence>
<gene>
    <name evidence="10" type="ordered locus">Mtc_1688</name>
</gene>
<keyword evidence="10" id="KW-0449">Lipoprotein</keyword>
<dbReference type="STRING" id="1041930.Mtc_1688"/>
<dbReference type="HOGENOM" id="CLU_000604_8_0_2"/>
<sequence>MIGKYFDFLRIALRQLRAKKFRVILTALGIAVGVAAVIGILAIGEGIRTQAIETIKAQSDLTLIEVTPDVRNETTQLITDARVESIRGIPHVVAAAPAIRDSYATKRQTYLSVLAVRQQDLDKVIKPEYLRGTGFDPGSSDVIFGYNIRETLQRADGIRVGDTFTALVREYNETGVPVDKTFNLTAAGVMRERDDQFDQVVLIDIDTERSIRGSDTDYNCIFVRIDDPNAVFSVVQQIEARGLTAKGAFEQIEAVNRFMDMMVMIFTIFAGFALIVGCLMIMTTMVTSVFERTREIGITMAVGASEGDVISQVMLECLVIGVMGGIAGDVFGLLFSAFANAVGKPFIISQLGTEFSGIFGSQIAIVTPTMLVSGMLIAIVFSLIAGIYPAVKAARLNPVEAIRGI</sequence>
<dbReference type="OrthoDB" id="11469at2157"/>
<dbReference type="PANTHER" id="PTHR30572:SF4">
    <property type="entry name" value="ABC TRANSPORTER PERMEASE YTRF"/>
    <property type="match status" value="1"/>
</dbReference>
<dbReference type="InterPro" id="IPR003838">
    <property type="entry name" value="ABC3_permease_C"/>
</dbReference>
<keyword evidence="11" id="KW-1185">Reference proteome</keyword>
<evidence type="ECO:0000259" key="9">
    <source>
        <dbReference type="Pfam" id="PF12704"/>
    </source>
</evidence>
<dbReference type="Pfam" id="PF02687">
    <property type="entry name" value="FtsX"/>
    <property type="match status" value="1"/>
</dbReference>
<dbReference type="KEGG" id="mez:Mtc_1688"/>
<comment type="similarity">
    <text evidence="6">Belongs to the ABC-4 integral membrane protein family.</text>
</comment>
<dbReference type="eggNOG" id="arCOG02312">
    <property type="taxonomic scope" value="Archaea"/>
</dbReference>
<feature type="transmembrane region" description="Helical" evidence="7">
    <location>
        <begin position="363"/>
        <end position="388"/>
    </location>
</feature>
<organism evidence="10 11">
    <name type="scientific">Methanocella conradii (strain DSM 24694 / JCM 17849 / CGMCC 1.5162 / HZ254)</name>
    <dbReference type="NCBI Taxonomy" id="1041930"/>
    <lineage>
        <taxon>Archaea</taxon>
        <taxon>Methanobacteriati</taxon>
        <taxon>Methanobacteriota</taxon>
        <taxon>Stenosarchaea group</taxon>
        <taxon>Methanomicrobia</taxon>
        <taxon>Methanocellales</taxon>
        <taxon>Methanocellaceae</taxon>
        <taxon>Methanocella</taxon>
    </lineage>
</organism>
<name>H8I8W3_METCZ</name>
<feature type="domain" description="MacB-like periplasmic core" evidence="9">
    <location>
        <begin position="24"/>
        <end position="240"/>
    </location>
</feature>
<feature type="transmembrane region" description="Helical" evidence="7">
    <location>
        <begin position="21"/>
        <end position="43"/>
    </location>
</feature>
<evidence type="ECO:0000256" key="2">
    <source>
        <dbReference type="ARBA" id="ARBA00022475"/>
    </source>
</evidence>
<reference evidence="10 11" key="1">
    <citation type="journal article" date="2012" name="J. Bacteriol.">
        <title>Complete genome sequence of a thermophilic methanogen, Methanocella conradii HZ254, isolated from Chinese rice field soil.</title>
        <authorList>
            <person name="Lu Z."/>
            <person name="Lu Y."/>
        </authorList>
    </citation>
    <scope>NUCLEOTIDE SEQUENCE [LARGE SCALE GENOMIC DNA]</scope>
    <source>
        <strain evidence="11">DSM 24694 / JCM 17849 / CGMCC 1.5162 / HZ254</strain>
    </source>
</reference>
<feature type="transmembrane region" description="Helical" evidence="7">
    <location>
        <begin position="261"/>
        <end position="290"/>
    </location>
</feature>
<evidence type="ECO:0000256" key="1">
    <source>
        <dbReference type="ARBA" id="ARBA00004651"/>
    </source>
</evidence>
<evidence type="ECO:0000256" key="6">
    <source>
        <dbReference type="ARBA" id="ARBA00038076"/>
    </source>
</evidence>
<protein>
    <submittedName>
        <fullName evidence="10">ABC-type transport system, involved in lipoprotein release, permease component</fullName>
    </submittedName>
</protein>